<gene>
    <name evidence="1" type="ORF">HAX54_007713</name>
</gene>
<evidence type="ECO:0000313" key="2">
    <source>
        <dbReference type="Proteomes" id="UP000823775"/>
    </source>
</evidence>
<accession>A0ABS8TC92</accession>
<organism evidence="1 2">
    <name type="scientific">Datura stramonium</name>
    <name type="common">Jimsonweed</name>
    <name type="synonym">Common thornapple</name>
    <dbReference type="NCBI Taxonomy" id="4076"/>
    <lineage>
        <taxon>Eukaryota</taxon>
        <taxon>Viridiplantae</taxon>
        <taxon>Streptophyta</taxon>
        <taxon>Embryophyta</taxon>
        <taxon>Tracheophyta</taxon>
        <taxon>Spermatophyta</taxon>
        <taxon>Magnoliopsida</taxon>
        <taxon>eudicotyledons</taxon>
        <taxon>Gunneridae</taxon>
        <taxon>Pentapetalae</taxon>
        <taxon>asterids</taxon>
        <taxon>lamiids</taxon>
        <taxon>Solanales</taxon>
        <taxon>Solanaceae</taxon>
        <taxon>Solanoideae</taxon>
        <taxon>Datureae</taxon>
        <taxon>Datura</taxon>
    </lineage>
</organism>
<dbReference type="Proteomes" id="UP000823775">
    <property type="component" value="Unassembled WGS sequence"/>
</dbReference>
<keyword evidence="2" id="KW-1185">Reference proteome</keyword>
<sequence length="181" mass="21294">MSSFGGILNLAHCGKKVMLYSYDDDYDRGWIERFFLVARKYLVQGVTIPESWNMNLIGLEKRFSEALFREVHVTFEEARAIILRNIKRNEHLVSEEARIARSEERIDYHSRRVKKEIFNALALMELMRFELLELNTEDLAFSSMKTYWRISARVMKMKMTIPENVEPSSKALELPKAPEDP</sequence>
<dbReference type="EMBL" id="JACEIK010001398">
    <property type="protein sequence ID" value="MCD7469072.1"/>
    <property type="molecule type" value="Genomic_DNA"/>
</dbReference>
<name>A0ABS8TC92_DATST</name>
<comment type="caution">
    <text evidence="1">The sequence shown here is derived from an EMBL/GenBank/DDBJ whole genome shotgun (WGS) entry which is preliminary data.</text>
</comment>
<evidence type="ECO:0000313" key="1">
    <source>
        <dbReference type="EMBL" id="MCD7469072.1"/>
    </source>
</evidence>
<reference evidence="1 2" key="1">
    <citation type="journal article" date="2021" name="BMC Genomics">
        <title>Datura genome reveals duplications of psychoactive alkaloid biosynthetic genes and high mutation rate following tissue culture.</title>
        <authorList>
            <person name="Rajewski A."/>
            <person name="Carter-House D."/>
            <person name="Stajich J."/>
            <person name="Litt A."/>
        </authorList>
    </citation>
    <scope>NUCLEOTIDE SEQUENCE [LARGE SCALE GENOMIC DNA]</scope>
    <source>
        <strain evidence="1">AR-01</strain>
    </source>
</reference>
<protein>
    <submittedName>
        <fullName evidence="1">Uncharacterized protein</fullName>
    </submittedName>
</protein>
<proteinExistence type="predicted"/>